<reference evidence="1 2" key="1">
    <citation type="submission" date="2021-04" db="EMBL/GenBank/DDBJ databases">
        <title>Genomics, taxonomy and metabolism of representatives of sulfur bacteria of the genus Thiothrix: Thiothrix fructosivorans QT, Thiothrix unzii A1T and three new species, Thiothrix subterranea sp. nov., Thiothrix litoralis sp. nov. and 'Candidatus Thiothrix anitrata' sp. nov.</title>
        <authorList>
            <person name="Ravin N.V."/>
            <person name="Smolyakov D."/>
            <person name="Rudenko T.S."/>
            <person name="Mardanov A.V."/>
            <person name="Beletsky A.V."/>
            <person name="Markov N.D."/>
            <person name="Fomenkov A.I."/>
            <person name="Roberts R.J."/>
            <person name="Karnachuk O.V."/>
            <person name="Novikov A."/>
            <person name="Grabovich M.Y."/>
        </authorList>
    </citation>
    <scope>NUCLEOTIDE SEQUENCE [LARGE SCALE GENOMIC DNA]</scope>
    <source>
        <strain evidence="1 2">A52</strain>
    </source>
</reference>
<name>A0ABX7X5V3_9GAMM</name>
<evidence type="ECO:0000313" key="2">
    <source>
        <dbReference type="Proteomes" id="UP000672027"/>
    </source>
</evidence>
<dbReference type="Proteomes" id="UP000672027">
    <property type="component" value="Chromosome"/>
</dbReference>
<evidence type="ECO:0000313" key="1">
    <source>
        <dbReference type="EMBL" id="QTR51244.1"/>
    </source>
</evidence>
<sequence length="163" mass="18715">MTTAKKCVVWLEDNPHEDSLLALSNYIEKKQDQGVYLRSATGIMQLRRHLDEAKAEEEIVCGIILDIIVHGMTNLSSFERSDIRWGKGTADAGNKLIKYVFRSHKDNPWGYLSDVPILVLSVKVDISESEFKEFGDNIRVVQKYEDDDWELEVKAWVEKVVKS</sequence>
<organism evidence="1 2">
    <name type="scientific">Candidatus Thiothrix anitrata</name>
    <dbReference type="NCBI Taxonomy" id="2823902"/>
    <lineage>
        <taxon>Bacteria</taxon>
        <taxon>Pseudomonadati</taxon>
        <taxon>Pseudomonadota</taxon>
        <taxon>Gammaproteobacteria</taxon>
        <taxon>Thiotrichales</taxon>
        <taxon>Thiotrichaceae</taxon>
        <taxon>Thiothrix</taxon>
    </lineage>
</organism>
<keyword evidence="2" id="KW-1185">Reference proteome</keyword>
<dbReference type="EMBL" id="CP072800">
    <property type="protein sequence ID" value="QTR51244.1"/>
    <property type="molecule type" value="Genomic_DNA"/>
</dbReference>
<dbReference type="RefSeq" id="WP_210229488.1">
    <property type="nucleotide sequence ID" value="NZ_CP072800.1"/>
</dbReference>
<gene>
    <name evidence="1" type="ORF">J8380_06760</name>
</gene>
<accession>A0ABX7X5V3</accession>
<proteinExistence type="predicted"/>
<protein>
    <submittedName>
        <fullName evidence="1">Uncharacterized protein</fullName>
    </submittedName>
</protein>